<keyword evidence="4" id="KW-1185">Reference proteome</keyword>
<feature type="compositionally biased region" description="Basic and acidic residues" evidence="1">
    <location>
        <begin position="110"/>
        <end position="119"/>
    </location>
</feature>
<organism evidence="3 4">
    <name type="scientific">Lutzomyia longipalpis</name>
    <name type="common">Sand fly</name>
    <dbReference type="NCBI Taxonomy" id="7200"/>
    <lineage>
        <taxon>Eukaryota</taxon>
        <taxon>Metazoa</taxon>
        <taxon>Ecdysozoa</taxon>
        <taxon>Arthropoda</taxon>
        <taxon>Hexapoda</taxon>
        <taxon>Insecta</taxon>
        <taxon>Pterygota</taxon>
        <taxon>Neoptera</taxon>
        <taxon>Endopterygota</taxon>
        <taxon>Diptera</taxon>
        <taxon>Nematocera</taxon>
        <taxon>Psychodoidea</taxon>
        <taxon>Psychodidae</taxon>
        <taxon>Lutzomyia</taxon>
        <taxon>Lutzomyia</taxon>
    </lineage>
</organism>
<protein>
    <submittedName>
        <fullName evidence="2 3">Uncharacterized protein</fullName>
    </submittedName>
</protein>
<name>A0A1B0CTW8_LUTLO</name>
<dbReference type="EMBL" id="AJWK01028076">
    <property type="status" value="NOT_ANNOTATED_CDS"/>
    <property type="molecule type" value="Genomic_DNA"/>
</dbReference>
<feature type="compositionally biased region" description="Low complexity" evidence="1">
    <location>
        <begin position="194"/>
        <end position="203"/>
    </location>
</feature>
<reference evidence="3" key="3">
    <citation type="submission" date="2020-05" db="UniProtKB">
        <authorList>
            <consortium name="EnsemblMetazoa"/>
        </authorList>
    </citation>
    <scope>IDENTIFICATION</scope>
    <source>
        <strain evidence="3">Jacobina</strain>
    </source>
</reference>
<dbReference type="VEuPathDB" id="VectorBase:LLOJ008318"/>
<evidence type="ECO:0000256" key="1">
    <source>
        <dbReference type="SAM" id="MobiDB-lite"/>
    </source>
</evidence>
<dbReference type="EMBL" id="GITU01004258">
    <property type="protein sequence ID" value="MBC1172961.1"/>
    <property type="molecule type" value="Transcribed_RNA"/>
</dbReference>
<proteinExistence type="predicted"/>
<accession>A0A1B0CTW8</accession>
<evidence type="ECO:0000313" key="2">
    <source>
        <dbReference type="EMBL" id="MBC1172961.1"/>
    </source>
</evidence>
<evidence type="ECO:0000313" key="4">
    <source>
        <dbReference type="Proteomes" id="UP000092461"/>
    </source>
</evidence>
<feature type="compositionally biased region" description="Basic and acidic residues" evidence="1">
    <location>
        <begin position="131"/>
        <end position="151"/>
    </location>
</feature>
<dbReference type="AlphaFoldDB" id="A0A1B0CTW8"/>
<dbReference type="VEuPathDB" id="VectorBase:LLONM1_007663"/>
<reference evidence="2" key="2">
    <citation type="journal article" date="2020" name="BMC">
        <title>Leishmania infection induces a limited differential gene expression in the sand fly midgut.</title>
        <authorList>
            <person name="Coutinho-Abreu I.V."/>
            <person name="Serafim T.D."/>
            <person name="Meneses C."/>
            <person name="Kamhawi S."/>
            <person name="Oliveira F."/>
            <person name="Valenzuela J.G."/>
        </authorList>
    </citation>
    <scope>NUCLEOTIDE SEQUENCE</scope>
    <source>
        <strain evidence="2">Jacobina</strain>
        <tissue evidence="2">Midgut</tissue>
    </source>
</reference>
<dbReference type="EnsemblMetazoa" id="LLOJ008318-RA">
    <property type="protein sequence ID" value="LLOJ008318-PA"/>
    <property type="gene ID" value="LLOJ008318"/>
</dbReference>
<sequence length="273" mass="31338">MGKFNEEQLRTVLEFMTTNPVMLQKRNRTNNKSRMSSWKELAEKLNTQGPPYKSEIDWRRSWAKKKFEMGRVKKRRVSLYADLDNLLAKASEMHDSRSGEDSDEDFEVVNVKREPRDEDPLQIGRNIPKVRQKEASRRETDGRPKIPKMEVLDAGENTMFDDNPNGVSEDQTFPEVTEPKRRKQKPPNPATYAESSSSSVSPEPQERSRKVRGKGAASEPENSVELFFKSLAMEVNKAGLSSEKIFNLEWSVLKVVSEKIKEFTEAEVQPAND</sequence>
<dbReference type="Proteomes" id="UP000092461">
    <property type="component" value="Unassembled WGS sequence"/>
</dbReference>
<reference evidence="4" key="1">
    <citation type="submission" date="2012-05" db="EMBL/GenBank/DDBJ databases">
        <title>Whole Genome Assembly of Lutzomyia longipalpis.</title>
        <authorList>
            <person name="Richards S."/>
            <person name="Qu C."/>
            <person name="Dillon R."/>
            <person name="Worley K."/>
            <person name="Scherer S."/>
            <person name="Batterton M."/>
            <person name="Taylor A."/>
            <person name="Hawes A."/>
            <person name="Hernandez B."/>
            <person name="Kovar C."/>
            <person name="Mandapat C."/>
            <person name="Pham C."/>
            <person name="Qu C."/>
            <person name="Jing C."/>
            <person name="Bess C."/>
            <person name="Bandaranaike D."/>
            <person name="Ngo D."/>
            <person name="Ongeri F."/>
            <person name="Arias F."/>
            <person name="Lara F."/>
            <person name="Weissenberger G."/>
            <person name="Kamau G."/>
            <person name="Han H."/>
            <person name="Shen H."/>
            <person name="Dinh H."/>
            <person name="Khalil I."/>
            <person name="Jones J."/>
            <person name="Shafer J."/>
            <person name="Jayaseelan J."/>
            <person name="Quiroz J."/>
            <person name="Blankenburg K."/>
            <person name="Nguyen L."/>
            <person name="Jackson L."/>
            <person name="Francisco L."/>
            <person name="Tang L.-Y."/>
            <person name="Pu L.-L."/>
            <person name="Perales L."/>
            <person name="Lorensuhewa L."/>
            <person name="Munidasa M."/>
            <person name="Coyle M."/>
            <person name="Taylor M."/>
            <person name="Puazo M."/>
            <person name="Firestine M."/>
            <person name="Scheel M."/>
            <person name="Javaid M."/>
            <person name="Wang M."/>
            <person name="Li M."/>
            <person name="Tabassum N."/>
            <person name="Saada N."/>
            <person name="Osuji N."/>
            <person name="Aqrawi P."/>
            <person name="Fu Q."/>
            <person name="Thornton R."/>
            <person name="Raj R."/>
            <person name="Goodspeed R."/>
            <person name="Mata R."/>
            <person name="Najjar R."/>
            <person name="Gubbala S."/>
            <person name="Lee S."/>
            <person name="Denson S."/>
            <person name="Patil S."/>
            <person name="Macmil S."/>
            <person name="Qi S."/>
            <person name="Matskevitch T."/>
            <person name="Palculict T."/>
            <person name="Mathew T."/>
            <person name="Vee V."/>
            <person name="Velamala V."/>
            <person name="Korchina V."/>
            <person name="Cai W."/>
            <person name="Liu W."/>
            <person name="Dai W."/>
            <person name="Zou X."/>
            <person name="Zhu Y."/>
            <person name="Zhang Y."/>
            <person name="Wu Y.-Q."/>
            <person name="Xin Y."/>
            <person name="Nazarath L."/>
            <person name="Kovar C."/>
            <person name="Han Y."/>
            <person name="Muzny D."/>
            <person name="Gibbs R."/>
        </authorList>
    </citation>
    <scope>NUCLEOTIDE SEQUENCE [LARGE SCALE GENOMIC DNA]</scope>
    <source>
        <strain evidence="4">Jacobina</strain>
    </source>
</reference>
<evidence type="ECO:0000313" key="3">
    <source>
        <dbReference type="EnsemblMetazoa" id="LLOJ008318-PA"/>
    </source>
</evidence>
<feature type="region of interest" description="Disordered" evidence="1">
    <location>
        <begin position="92"/>
        <end position="222"/>
    </location>
</feature>